<feature type="compositionally biased region" description="Polar residues" evidence="1">
    <location>
        <begin position="216"/>
        <end position="225"/>
    </location>
</feature>
<dbReference type="PANTHER" id="PTHR31286">
    <property type="entry name" value="GLYCINE-RICH CELL WALL STRUCTURAL PROTEIN 1.8-LIKE"/>
    <property type="match status" value="1"/>
</dbReference>
<proteinExistence type="predicted"/>
<feature type="region of interest" description="Disordered" evidence="1">
    <location>
        <begin position="263"/>
        <end position="283"/>
    </location>
</feature>
<gene>
    <name evidence="2" type="ORF">BOLC4T24026H</name>
</gene>
<evidence type="ECO:0000313" key="2">
    <source>
        <dbReference type="EMBL" id="VDD08468.1"/>
    </source>
</evidence>
<sequence>MNSATPPSSPASPEVDLREKEARDEGSTVGSSRVVAEAKKVVPSWVSVAKDKRSLRKYDVERVPLHMFSWEGLSVITSAVGFPVKLHPETLACSNFEVAKVFVNVDVSKPLPREISFSKNGKEFAVDFHFPWLPTRCKLCKKWGHSDKVCALKGKDKVQEPPPVVPEEGKKSLETVLNKNVDMEDVTVGNLEINIAEGEGEPEANASENGEPEVNNGEQGDQGESNKWLLVSPSKAGRSPVFLSLKNQAADFQISGSKFSVLSNEDEEEGEIKGDGTQTPTVEESRCSDHMRCKIQLFQPKEKIQRPFKYVNAIERLPNFLPMIQAYWDSTEKIFHSTSAMYRFSKKLKNLKPLIRDLGREKLGNLSKRSEEAHVILCEKQKLTLSAPS</sequence>
<dbReference type="EMBL" id="LR031873">
    <property type="protein sequence ID" value="VDD08468.1"/>
    <property type="molecule type" value="Genomic_DNA"/>
</dbReference>
<dbReference type="AlphaFoldDB" id="A0A3P6C256"/>
<feature type="non-terminal residue" evidence="2">
    <location>
        <position position="389"/>
    </location>
</feature>
<feature type="region of interest" description="Disordered" evidence="1">
    <location>
        <begin position="198"/>
        <end position="225"/>
    </location>
</feature>
<feature type="region of interest" description="Disordered" evidence="1">
    <location>
        <begin position="1"/>
        <end position="32"/>
    </location>
</feature>
<evidence type="ECO:0000256" key="1">
    <source>
        <dbReference type="SAM" id="MobiDB-lite"/>
    </source>
</evidence>
<name>A0A3P6C256_BRAOL</name>
<feature type="compositionally biased region" description="Basic and acidic residues" evidence="1">
    <location>
        <begin position="15"/>
        <end position="26"/>
    </location>
</feature>
<reference evidence="2" key="1">
    <citation type="submission" date="2018-11" db="EMBL/GenBank/DDBJ databases">
        <authorList>
            <consortium name="Genoscope - CEA"/>
            <person name="William W."/>
        </authorList>
    </citation>
    <scope>NUCLEOTIDE SEQUENCE</scope>
</reference>
<feature type="non-terminal residue" evidence="2">
    <location>
        <position position="1"/>
    </location>
</feature>
<protein>
    <recommendedName>
        <fullName evidence="3">DUF4283 domain-containing protein</fullName>
    </recommendedName>
</protein>
<accession>A0A3P6C256</accession>
<organism evidence="2">
    <name type="scientific">Brassica oleracea</name>
    <name type="common">Wild cabbage</name>
    <dbReference type="NCBI Taxonomy" id="3712"/>
    <lineage>
        <taxon>Eukaryota</taxon>
        <taxon>Viridiplantae</taxon>
        <taxon>Streptophyta</taxon>
        <taxon>Embryophyta</taxon>
        <taxon>Tracheophyta</taxon>
        <taxon>Spermatophyta</taxon>
        <taxon>Magnoliopsida</taxon>
        <taxon>eudicotyledons</taxon>
        <taxon>Gunneridae</taxon>
        <taxon>Pentapetalae</taxon>
        <taxon>rosids</taxon>
        <taxon>malvids</taxon>
        <taxon>Brassicales</taxon>
        <taxon>Brassicaceae</taxon>
        <taxon>Brassiceae</taxon>
        <taxon>Brassica</taxon>
    </lineage>
</organism>
<evidence type="ECO:0008006" key="3">
    <source>
        <dbReference type="Google" id="ProtNLM"/>
    </source>
</evidence>
<dbReference type="InterPro" id="IPR040256">
    <property type="entry name" value="At4g02000-like"/>
</dbReference>
<dbReference type="PANTHER" id="PTHR31286:SF148">
    <property type="entry name" value="DUF4283 DOMAIN-CONTAINING PROTEIN"/>
    <property type="match status" value="1"/>
</dbReference>